<sequence>MTKESIVTERYMKLMKETLELKGKTLVTVLRDKFPCAFTTKLLITCGANVNEMDNNRNTPLHLINFDKPLDFFTLHNIILALVEAGAHMDTVNQSGATPMDAATSDRGITGKHAGQAWLRRELV</sequence>
<organism evidence="1 2">
    <name type="scientific">Armadillidium nasatum</name>
    <dbReference type="NCBI Taxonomy" id="96803"/>
    <lineage>
        <taxon>Eukaryota</taxon>
        <taxon>Metazoa</taxon>
        <taxon>Ecdysozoa</taxon>
        <taxon>Arthropoda</taxon>
        <taxon>Crustacea</taxon>
        <taxon>Multicrustacea</taxon>
        <taxon>Malacostraca</taxon>
        <taxon>Eumalacostraca</taxon>
        <taxon>Peracarida</taxon>
        <taxon>Isopoda</taxon>
        <taxon>Oniscidea</taxon>
        <taxon>Crinocheta</taxon>
        <taxon>Armadillidiidae</taxon>
        <taxon>Armadillidium</taxon>
    </lineage>
</organism>
<dbReference type="InterPro" id="IPR036770">
    <property type="entry name" value="Ankyrin_rpt-contain_sf"/>
</dbReference>
<dbReference type="AlphaFoldDB" id="A0A5N5SSB0"/>
<evidence type="ECO:0000313" key="2">
    <source>
        <dbReference type="Proteomes" id="UP000326759"/>
    </source>
</evidence>
<name>A0A5N5SSB0_9CRUS</name>
<comment type="caution">
    <text evidence="1">The sequence shown here is derived from an EMBL/GenBank/DDBJ whole genome shotgun (WGS) entry which is preliminary data.</text>
</comment>
<dbReference type="SUPFAM" id="SSF48403">
    <property type="entry name" value="Ankyrin repeat"/>
    <property type="match status" value="1"/>
</dbReference>
<protein>
    <submittedName>
        <fullName evidence="1">Uncharacterized protein</fullName>
    </submittedName>
</protein>
<evidence type="ECO:0000313" key="1">
    <source>
        <dbReference type="EMBL" id="KAB7497086.1"/>
    </source>
</evidence>
<reference evidence="1 2" key="1">
    <citation type="journal article" date="2019" name="PLoS Biol.">
        <title>Sex chromosomes control vertical transmission of feminizing Wolbachia symbionts in an isopod.</title>
        <authorList>
            <person name="Becking T."/>
            <person name="Chebbi M.A."/>
            <person name="Giraud I."/>
            <person name="Moumen B."/>
            <person name="Laverre T."/>
            <person name="Caubet Y."/>
            <person name="Peccoud J."/>
            <person name="Gilbert C."/>
            <person name="Cordaux R."/>
        </authorList>
    </citation>
    <scope>NUCLEOTIDE SEQUENCE [LARGE SCALE GENOMIC DNA]</scope>
    <source>
        <strain evidence="1">ANa2</strain>
        <tissue evidence="1">Whole body excluding digestive tract and cuticle</tissue>
    </source>
</reference>
<dbReference type="OrthoDB" id="4429489at2759"/>
<dbReference type="Gene3D" id="1.25.40.20">
    <property type="entry name" value="Ankyrin repeat-containing domain"/>
    <property type="match status" value="1"/>
</dbReference>
<dbReference type="Proteomes" id="UP000326759">
    <property type="component" value="Unassembled WGS sequence"/>
</dbReference>
<gene>
    <name evidence="1" type="ORF">Anas_10555</name>
</gene>
<proteinExistence type="predicted"/>
<accession>A0A5N5SSB0</accession>
<dbReference type="EMBL" id="SEYY01020711">
    <property type="protein sequence ID" value="KAB7497086.1"/>
    <property type="molecule type" value="Genomic_DNA"/>
</dbReference>
<keyword evidence="2" id="KW-1185">Reference proteome</keyword>